<organism evidence="1 2">
    <name type="scientific">Paenibacillus zeisoli</name>
    <dbReference type="NCBI Taxonomy" id="2496267"/>
    <lineage>
        <taxon>Bacteria</taxon>
        <taxon>Bacillati</taxon>
        <taxon>Bacillota</taxon>
        <taxon>Bacilli</taxon>
        <taxon>Bacillales</taxon>
        <taxon>Paenibacillaceae</taxon>
        <taxon>Paenibacillus</taxon>
    </lineage>
</organism>
<keyword evidence="2" id="KW-1185">Reference proteome</keyword>
<evidence type="ECO:0000313" key="1">
    <source>
        <dbReference type="EMBL" id="RUT29008.1"/>
    </source>
</evidence>
<evidence type="ECO:0000313" key="2">
    <source>
        <dbReference type="Proteomes" id="UP000272464"/>
    </source>
</evidence>
<dbReference type="AlphaFoldDB" id="A0A433X4N6"/>
<gene>
    <name evidence="1" type="ORF">EJP77_16540</name>
</gene>
<dbReference type="Gene3D" id="3.30.470.20">
    <property type="entry name" value="ATP-grasp fold, B domain"/>
    <property type="match status" value="1"/>
</dbReference>
<dbReference type="Pfam" id="PF14398">
    <property type="entry name" value="ATPgrasp_YheCD"/>
    <property type="match status" value="1"/>
</dbReference>
<name>A0A433X4N6_9BACL</name>
<sequence length="249" mass="28667">MYWNNKLGKHQAMLNEKELARHLPHTAPADHKNVRGMLGRYRTVYLKPNLGTGGYGIYRLSHTHEGYCLQGGTQSRTFKTFEGAFAAFEKGKGRRFYLVQKGIPLLRYHGNPFDLRVMVQRNPQNKWEVTGIVGRVAQPNKVVTNYHNGGQPKPIEELLAPLMSKAEISSYIDRLNQLGIRVSRHFGGIFPSFRAYGVDIGMDKDLKPWIIEVNSRPDKYIFNALQDKRMFRKIIRYGRIAPKKQPIKK</sequence>
<comment type="caution">
    <text evidence="1">The sequence shown here is derived from an EMBL/GenBank/DDBJ whole genome shotgun (WGS) entry which is preliminary data.</text>
</comment>
<dbReference type="RefSeq" id="WP_127200356.1">
    <property type="nucleotide sequence ID" value="NZ_RZNX01000008.1"/>
</dbReference>
<reference evidence="1 2" key="1">
    <citation type="submission" date="2018-12" db="EMBL/GenBank/DDBJ databases">
        <authorList>
            <person name="Sun L."/>
            <person name="Chen Z."/>
        </authorList>
    </citation>
    <scope>NUCLEOTIDE SEQUENCE [LARGE SCALE GENOMIC DNA]</scope>
    <source>
        <strain evidence="1 2">3-5-3</strain>
    </source>
</reference>
<dbReference type="EMBL" id="RZNX01000008">
    <property type="protein sequence ID" value="RUT29008.1"/>
    <property type="molecule type" value="Genomic_DNA"/>
</dbReference>
<dbReference type="OrthoDB" id="7869153at2"/>
<proteinExistence type="predicted"/>
<dbReference type="Proteomes" id="UP000272464">
    <property type="component" value="Unassembled WGS sequence"/>
</dbReference>
<accession>A0A433X4N6</accession>
<dbReference type="SUPFAM" id="SSF56059">
    <property type="entry name" value="Glutathione synthetase ATP-binding domain-like"/>
    <property type="match status" value="1"/>
</dbReference>
<protein>
    <submittedName>
        <fullName evidence="1">YheC/YheD family protein</fullName>
    </submittedName>
</protein>
<dbReference type="InterPro" id="IPR026838">
    <property type="entry name" value="YheC/D"/>
</dbReference>